<dbReference type="NCBIfam" id="TIGR03601">
    <property type="entry name" value="B_an_ocin"/>
    <property type="match status" value="1"/>
</dbReference>
<evidence type="ECO:0000313" key="1">
    <source>
        <dbReference type="EMBL" id="MCR8630127.1"/>
    </source>
</evidence>
<reference evidence="1 2" key="1">
    <citation type="submission" date="2022-08" db="EMBL/GenBank/DDBJ databases">
        <title>Paenibacillus endoradicis sp. nov., Paenibacillus radicibacter sp. nov and Paenibacillus pararadicis sp. nov., three cold-adapted plant growth-promoting bacteria isolated from root of Larix gmelinii in Great Khingan.</title>
        <authorList>
            <person name="Xue H."/>
        </authorList>
    </citation>
    <scope>NUCLEOTIDE SEQUENCE [LARGE SCALE GENOMIC DNA]</scope>
    <source>
        <strain evidence="1 2">N5-1-1-5</strain>
    </source>
</reference>
<gene>
    <name evidence="1" type="ORF">NV381_02815</name>
</gene>
<name>A0ABT1YAC0_9BACL</name>
<organism evidence="1 2">
    <name type="scientific">Paenibacillus radicis</name>
    <name type="common">ex Xue et al. 2023</name>
    <dbReference type="NCBI Taxonomy" id="2972489"/>
    <lineage>
        <taxon>Bacteria</taxon>
        <taxon>Bacillati</taxon>
        <taxon>Bacillota</taxon>
        <taxon>Bacilli</taxon>
        <taxon>Bacillales</taxon>
        <taxon>Paenibacillaceae</taxon>
        <taxon>Paenibacillus</taxon>
    </lineage>
</organism>
<dbReference type="Proteomes" id="UP001300012">
    <property type="component" value="Unassembled WGS sequence"/>
</dbReference>
<dbReference type="RefSeq" id="WP_258211750.1">
    <property type="nucleotide sequence ID" value="NZ_JANQBD010000002.1"/>
</dbReference>
<dbReference type="EMBL" id="JANQBD010000002">
    <property type="protein sequence ID" value="MCR8630127.1"/>
    <property type="molecule type" value="Genomic_DNA"/>
</dbReference>
<comment type="caution">
    <text evidence="1">The sequence shown here is derived from an EMBL/GenBank/DDBJ whole genome shotgun (WGS) entry which is preliminary data.</text>
</comment>
<keyword evidence="2" id="KW-1185">Reference proteome</keyword>
<sequence>MNNFQNELQQLNVSQFQAGEMTPWNQQSQYPTGQFPIGVNPADPSRLCVGFGGFGGRCGGFGGCGGFCAGVCGGFCAGVCGGFCAGVCGGFCNQRCGGFCHHRCR</sequence>
<proteinExistence type="predicted"/>
<accession>A0ABT1YAC0</accession>
<protein>
    <submittedName>
        <fullName evidence="1">Heterocycloanthracin/sonorensin family bacteriocin</fullName>
    </submittedName>
</protein>
<dbReference type="InterPro" id="IPR019890">
    <property type="entry name" value="Bacteriocin/sonorensin"/>
</dbReference>
<evidence type="ECO:0000313" key="2">
    <source>
        <dbReference type="Proteomes" id="UP001300012"/>
    </source>
</evidence>